<sequence length="129" mass="14972">MLKRREELWESKPVIVMMYEQLRDQISKGEQLITVFHTMCNSLNVGESTYNLLEAQMARVQLLKWAETIDQLSKNIALHGSIGEEETQGRVLKLQQSIRMSVTIFLRQTIADLPTLPSESRLKELQENR</sequence>
<accession>A0A8K0KC59</accession>
<dbReference type="Proteomes" id="UP000792457">
    <property type="component" value="Unassembled WGS sequence"/>
</dbReference>
<reference evidence="1" key="2">
    <citation type="submission" date="2017-10" db="EMBL/GenBank/DDBJ databases">
        <title>Ladona fulva Genome sequencing and assembly.</title>
        <authorList>
            <person name="Murali S."/>
            <person name="Richards S."/>
            <person name="Bandaranaike D."/>
            <person name="Bellair M."/>
            <person name="Blankenburg K."/>
            <person name="Chao H."/>
            <person name="Dinh H."/>
            <person name="Doddapaneni H."/>
            <person name="Dugan-Rocha S."/>
            <person name="Elkadiri S."/>
            <person name="Gnanaolivu R."/>
            <person name="Hernandez B."/>
            <person name="Skinner E."/>
            <person name="Javaid M."/>
            <person name="Lee S."/>
            <person name="Li M."/>
            <person name="Ming W."/>
            <person name="Munidasa M."/>
            <person name="Muniz J."/>
            <person name="Nguyen L."/>
            <person name="Hughes D."/>
            <person name="Osuji N."/>
            <person name="Pu L.-L."/>
            <person name="Puazo M."/>
            <person name="Qu C."/>
            <person name="Quiroz J."/>
            <person name="Raj R."/>
            <person name="Weissenberger G."/>
            <person name="Xin Y."/>
            <person name="Zou X."/>
            <person name="Han Y."/>
            <person name="Worley K."/>
            <person name="Muzny D."/>
            <person name="Gibbs R."/>
        </authorList>
    </citation>
    <scope>NUCLEOTIDE SEQUENCE</scope>
    <source>
        <strain evidence="1">Sampled in the wild</strain>
    </source>
</reference>
<dbReference type="AlphaFoldDB" id="A0A8K0KC59"/>
<comment type="caution">
    <text evidence="1">The sequence shown here is derived from an EMBL/GenBank/DDBJ whole genome shotgun (WGS) entry which is preliminary data.</text>
</comment>
<name>A0A8K0KC59_LADFU</name>
<proteinExistence type="predicted"/>
<feature type="non-terminal residue" evidence="1">
    <location>
        <position position="1"/>
    </location>
</feature>
<organism evidence="1 2">
    <name type="scientific">Ladona fulva</name>
    <name type="common">Scarce chaser dragonfly</name>
    <name type="synonym">Libellula fulva</name>
    <dbReference type="NCBI Taxonomy" id="123851"/>
    <lineage>
        <taxon>Eukaryota</taxon>
        <taxon>Metazoa</taxon>
        <taxon>Ecdysozoa</taxon>
        <taxon>Arthropoda</taxon>
        <taxon>Hexapoda</taxon>
        <taxon>Insecta</taxon>
        <taxon>Pterygota</taxon>
        <taxon>Palaeoptera</taxon>
        <taxon>Odonata</taxon>
        <taxon>Epiprocta</taxon>
        <taxon>Anisoptera</taxon>
        <taxon>Libelluloidea</taxon>
        <taxon>Libellulidae</taxon>
        <taxon>Ladona</taxon>
    </lineage>
</organism>
<evidence type="ECO:0000313" key="1">
    <source>
        <dbReference type="EMBL" id="KAG8232351.1"/>
    </source>
</evidence>
<dbReference type="OrthoDB" id="166134at2759"/>
<dbReference type="EMBL" id="KZ308613">
    <property type="protein sequence ID" value="KAG8232351.1"/>
    <property type="molecule type" value="Genomic_DNA"/>
</dbReference>
<evidence type="ECO:0000313" key="2">
    <source>
        <dbReference type="Proteomes" id="UP000792457"/>
    </source>
</evidence>
<keyword evidence="2" id="KW-1185">Reference proteome</keyword>
<reference evidence="1" key="1">
    <citation type="submission" date="2013-04" db="EMBL/GenBank/DDBJ databases">
        <authorList>
            <person name="Qu J."/>
            <person name="Murali S.C."/>
            <person name="Bandaranaike D."/>
            <person name="Bellair M."/>
            <person name="Blankenburg K."/>
            <person name="Chao H."/>
            <person name="Dinh H."/>
            <person name="Doddapaneni H."/>
            <person name="Downs B."/>
            <person name="Dugan-Rocha S."/>
            <person name="Elkadiri S."/>
            <person name="Gnanaolivu R.D."/>
            <person name="Hernandez B."/>
            <person name="Javaid M."/>
            <person name="Jayaseelan J.C."/>
            <person name="Lee S."/>
            <person name="Li M."/>
            <person name="Ming W."/>
            <person name="Munidasa M."/>
            <person name="Muniz J."/>
            <person name="Nguyen L."/>
            <person name="Ongeri F."/>
            <person name="Osuji N."/>
            <person name="Pu L.-L."/>
            <person name="Puazo M."/>
            <person name="Qu C."/>
            <person name="Quiroz J."/>
            <person name="Raj R."/>
            <person name="Weissenberger G."/>
            <person name="Xin Y."/>
            <person name="Zou X."/>
            <person name="Han Y."/>
            <person name="Richards S."/>
            <person name="Worley K."/>
            <person name="Muzny D."/>
            <person name="Gibbs R."/>
        </authorList>
    </citation>
    <scope>NUCLEOTIDE SEQUENCE</scope>
    <source>
        <strain evidence="1">Sampled in the wild</strain>
    </source>
</reference>
<gene>
    <name evidence="1" type="ORF">J437_LFUL008819</name>
</gene>
<protein>
    <submittedName>
        <fullName evidence="1">Uncharacterized protein</fullName>
    </submittedName>
</protein>